<comment type="subcellular location">
    <subcellularLocation>
        <location evidence="1">Golgi apparatus membrane</location>
        <topology evidence="1">Single-pass type II membrane protein</topology>
    </subcellularLocation>
</comment>
<feature type="domain" description="Trichome birefringence-like C-terminal" evidence="10">
    <location>
        <begin position="229"/>
        <end position="518"/>
    </location>
</feature>
<feature type="domain" description="Trichome birefringence-like N-terminal" evidence="11">
    <location>
        <begin position="175"/>
        <end position="228"/>
    </location>
</feature>
<feature type="region of interest" description="Disordered" evidence="8">
    <location>
        <begin position="103"/>
        <end position="122"/>
    </location>
</feature>
<evidence type="ECO:0000313" key="13">
    <source>
        <dbReference type="Proteomes" id="UP000797356"/>
    </source>
</evidence>
<evidence type="ECO:0000259" key="10">
    <source>
        <dbReference type="Pfam" id="PF13839"/>
    </source>
</evidence>
<evidence type="ECO:0000256" key="6">
    <source>
        <dbReference type="ARBA" id="ARBA00023034"/>
    </source>
</evidence>
<dbReference type="InterPro" id="IPR026057">
    <property type="entry name" value="TBL_C"/>
</dbReference>
<proteinExistence type="inferred from homology"/>
<gene>
    <name evidence="12" type="ORF">COCNU_16G006540</name>
</gene>
<evidence type="ECO:0000256" key="9">
    <source>
        <dbReference type="SAM" id="Phobius"/>
    </source>
</evidence>
<dbReference type="Proteomes" id="UP000797356">
    <property type="component" value="Chromosome 16"/>
</dbReference>
<reference evidence="12" key="2">
    <citation type="submission" date="2019-07" db="EMBL/GenBank/DDBJ databases">
        <authorList>
            <person name="Yang Y."/>
            <person name="Bocs S."/>
            <person name="Baudouin L."/>
        </authorList>
    </citation>
    <scope>NUCLEOTIDE SEQUENCE</scope>
    <source>
        <tissue evidence="12">Spear leaf of Hainan Tall coconut</tissue>
    </source>
</reference>
<evidence type="ECO:0000259" key="11">
    <source>
        <dbReference type="Pfam" id="PF14416"/>
    </source>
</evidence>
<feature type="compositionally biased region" description="Basic and acidic residues" evidence="8">
    <location>
        <begin position="111"/>
        <end position="122"/>
    </location>
</feature>
<dbReference type="GO" id="GO:1990538">
    <property type="term" value="F:xylan O-acetyltransferase activity"/>
    <property type="evidence" value="ECO:0007669"/>
    <property type="project" value="UniProtKB-ARBA"/>
</dbReference>
<comment type="caution">
    <text evidence="12">The sequence shown here is derived from an EMBL/GenBank/DDBJ whole genome shotgun (WGS) entry which is preliminary data.</text>
</comment>
<dbReference type="EMBL" id="CM017887">
    <property type="protein sequence ID" value="KAG1371560.1"/>
    <property type="molecule type" value="Genomic_DNA"/>
</dbReference>
<sequence>MPFARRKSSPLFVPETFMMKHAAFNGRKNGNLSIFAFVFSVFLLALFVYNEDIRSIAEFPFSSSSTRAKSQEVAHQHQDLSSTQEDFQVMKNHHQITKLKNKNSMESSITKVEDRQEEREESPIKVVFADENGPRVQLPVLEEGEEAAAHEERGGETETKEEVRKEESLVSVPEGCDLFTGEWVYDNVTRPIYEEHDCEFLTEQVTCMRNGRKDDSYQKWRWQPRDCNLPRFDARILLERLRGKRLMFVGDSLNRNQWESMVCLVQSVVPPGKKTLVKNGSLNVFRAEEYNATVEFYWAPFLVESNSDDPNTHSIQNRIIMPGSINKHGKNWKGVDYLIFNTYIWWLNTLNMKVLKGSFDEGATEYDEIDRPKAYTRVLKTWAKWVEKNVDPQRTMVFFMSMSPNHIRSEEWDNPKGIKCALETQPVIDLPHALDVGTDWRLFDVASNVTRSMRRVAVSFVSITALSELRKDAHTSVHTLRQGKLLTPEQQADPAKFADCIHWCLPGLPDTWNEFLYARIASSPRRI</sequence>
<keyword evidence="5 9" id="KW-1133">Transmembrane helix</keyword>
<dbReference type="Pfam" id="PF14416">
    <property type="entry name" value="PMR5N"/>
    <property type="match status" value="1"/>
</dbReference>
<dbReference type="InterPro" id="IPR025846">
    <property type="entry name" value="TBL_N"/>
</dbReference>
<evidence type="ECO:0000256" key="4">
    <source>
        <dbReference type="ARBA" id="ARBA00022968"/>
    </source>
</evidence>
<feature type="transmembrane region" description="Helical" evidence="9">
    <location>
        <begin position="29"/>
        <end position="49"/>
    </location>
</feature>
<accession>A0A8K0IYK9</accession>
<dbReference type="GO" id="GO:0000139">
    <property type="term" value="C:Golgi membrane"/>
    <property type="evidence" value="ECO:0007669"/>
    <property type="project" value="UniProtKB-SubCell"/>
</dbReference>
<evidence type="ECO:0000313" key="12">
    <source>
        <dbReference type="EMBL" id="KAG1371560.1"/>
    </source>
</evidence>
<dbReference type="OrthoDB" id="1932925at2759"/>
<dbReference type="InterPro" id="IPR029962">
    <property type="entry name" value="TBL"/>
</dbReference>
<feature type="region of interest" description="Disordered" evidence="8">
    <location>
        <begin position="144"/>
        <end position="166"/>
    </location>
</feature>
<keyword evidence="3 9" id="KW-0812">Transmembrane</keyword>
<evidence type="ECO:0000256" key="5">
    <source>
        <dbReference type="ARBA" id="ARBA00022989"/>
    </source>
</evidence>
<keyword evidence="13" id="KW-1185">Reference proteome</keyword>
<dbReference type="PANTHER" id="PTHR32285">
    <property type="entry name" value="PROTEIN TRICHOME BIREFRINGENCE-LIKE 9-RELATED"/>
    <property type="match status" value="1"/>
</dbReference>
<keyword evidence="7 9" id="KW-0472">Membrane</keyword>
<protein>
    <submittedName>
        <fullName evidence="12">Protein ESKIMO 1</fullName>
    </submittedName>
</protein>
<name>A0A8K0IYK9_COCNU</name>
<evidence type="ECO:0000256" key="2">
    <source>
        <dbReference type="ARBA" id="ARBA00007727"/>
    </source>
</evidence>
<dbReference type="PANTHER" id="PTHR32285:SF276">
    <property type="entry name" value="XYLAN O-ACETYLTRANSFERASE 6"/>
    <property type="match status" value="1"/>
</dbReference>
<evidence type="ECO:0000256" key="1">
    <source>
        <dbReference type="ARBA" id="ARBA00004323"/>
    </source>
</evidence>
<keyword evidence="6" id="KW-0333">Golgi apparatus</keyword>
<organism evidence="12 13">
    <name type="scientific">Cocos nucifera</name>
    <name type="common">Coconut palm</name>
    <dbReference type="NCBI Taxonomy" id="13894"/>
    <lineage>
        <taxon>Eukaryota</taxon>
        <taxon>Viridiplantae</taxon>
        <taxon>Streptophyta</taxon>
        <taxon>Embryophyta</taxon>
        <taxon>Tracheophyta</taxon>
        <taxon>Spermatophyta</taxon>
        <taxon>Magnoliopsida</taxon>
        <taxon>Liliopsida</taxon>
        <taxon>Arecaceae</taxon>
        <taxon>Arecoideae</taxon>
        <taxon>Cocoseae</taxon>
        <taxon>Attaleinae</taxon>
        <taxon>Cocos</taxon>
    </lineage>
</organism>
<feature type="compositionally biased region" description="Basic and acidic residues" evidence="8">
    <location>
        <begin position="147"/>
        <end position="166"/>
    </location>
</feature>
<dbReference type="AlphaFoldDB" id="A0A8K0IYK9"/>
<evidence type="ECO:0000256" key="3">
    <source>
        <dbReference type="ARBA" id="ARBA00022692"/>
    </source>
</evidence>
<comment type="similarity">
    <text evidence="2">Belongs to the PC-esterase family. TBL subfamily.</text>
</comment>
<keyword evidence="4" id="KW-0735">Signal-anchor</keyword>
<dbReference type="Pfam" id="PF13839">
    <property type="entry name" value="PC-Esterase"/>
    <property type="match status" value="1"/>
</dbReference>
<reference evidence="12" key="1">
    <citation type="journal article" date="2017" name="Gigascience">
        <title>The genome draft of coconut (Cocos nucifera).</title>
        <authorList>
            <person name="Xiao Y."/>
            <person name="Xu P."/>
            <person name="Fan H."/>
            <person name="Baudouin L."/>
            <person name="Xia W."/>
            <person name="Bocs S."/>
            <person name="Xu J."/>
            <person name="Li Q."/>
            <person name="Guo A."/>
            <person name="Zhou L."/>
            <person name="Li J."/>
            <person name="Wu Y."/>
            <person name="Ma Z."/>
            <person name="Armero A."/>
            <person name="Issali A.E."/>
            <person name="Liu N."/>
            <person name="Peng M."/>
            <person name="Yang Y."/>
        </authorList>
    </citation>
    <scope>NUCLEOTIDE SEQUENCE</scope>
    <source>
        <tissue evidence="12">Spear leaf of Hainan Tall coconut</tissue>
    </source>
</reference>
<evidence type="ECO:0000256" key="8">
    <source>
        <dbReference type="SAM" id="MobiDB-lite"/>
    </source>
</evidence>
<evidence type="ECO:0000256" key="7">
    <source>
        <dbReference type="ARBA" id="ARBA00023136"/>
    </source>
</evidence>